<name>A0A0F8WQ77_9ZZZZ</name>
<dbReference type="AlphaFoldDB" id="A0A0F8WQ77"/>
<proteinExistence type="predicted"/>
<evidence type="ECO:0000313" key="1">
    <source>
        <dbReference type="EMBL" id="KKK59082.1"/>
    </source>
</evidence>
<dbReference type="EMBL" id="LAZR01063653">
    <property type="protein sequence ID" value="KKK59082.1"/>
    <property type="molecule type" value="Genomic_DNA"/>
</dbReference>
<sequence length="152" mass="16961">LMGVAVKNSDGNYQLLIPIDRSQITVDMSEFYEDAGMPVYYDVIGRSILLYPKPGSGNVTVSSGLKVIVSRDVTLFNSTATKTEPGFAINFHRILPIGASIDYAVGKGMWNTVNSLRLEQKEVKSDMQEFYARRHKDPDDKLKIEPKDESSI</sequence>
<accession>A0A0F8WQ77</accession>
<comment type="caution">
    <text evidence="1">The sequence shown here is derived from an EMBL/GenBank/DDBJ whole genome shotgun (WGS) entry which is preliminary data.</text>
</comment>
<gene>
    <name evidence="1" type="ORF">LCGC14_3037940</name>
</gene>
<reference evidence="1" key="1">
    <citation type="journal article" date="2015" name="Nature">
        <title>Complex archaea that bridge the gap between prokaryotes and eukaryotes.</title>
        <authorList>
            <person name="Spang A."/>
            <person name="Saw J.H."/>
            <person name="Jorgensen S.L."/>
            <person name="Zaremba-Niedzwiedzka K."/>
            <person name="Martijn J."/>
            <person name="Lind A.E."/>
            <person name="van Eijk R."/>
            <person name="Schleper C."/>
            <person name="Guy L."/>
            <person name="Ettema T.J."/>
        </authorList>
    </citation>
    <scope>NUCLEOTIDE SEQUENCE</scope>
</reference>
<protein>
    <submittedName>
        <fullName evidence="1">Uncharacterized protein</fullName>
    </submittedName>
</protein>
<feature type="non-terminal residue" evidence="1">
    <location>
        <position position="1"/>
    </location>
</feature>
<organism evidence="1">
    <name type="scientific">marine sediment metagenome</name>
    <dbReference type="NCBI Taxonomy" id="412755"/>
    <lineage>
        <taxon>unclassified sequences</taxon>
        <taxon>metagenomes</taxon>
        <taxon>ecological metagenomes</taxon>
    </lineage>
</organism>